<protein>
    <submittedName>
        <fullName evidence="2">Uncharacterized protein</fullName>
    </submittedName>
</protein>
<dbReference type="EMBL" id="JAUZQC010000012">
    <property type="protein sequence ID" value="KAK5862119.1"/>
    <property type="molecule type" value="Genomic_DNA"/>
</dbReference>
<dbReference type="Proteomes" id="UP001346869">
    <property type="component" value="Unassembled WGS sequence"/>
</dbReference>
<keyword evidence="3" id="KW-1185">Reference proteome</keyword>
<proteinExistence type="predicted"/>
<feature type="compositionally biased region" description="Low complexity" evidence="1">
    <location>
        <begin position="27"/>
        <end position="38"/>
    </location>
</feature>
<feature type="region of interest" description="Disordered" evidence="1">
    <location>
        <begin position="18"/>
        <end position="45"/>
    </location>
</feature>
<accession>A0AAN7XJX5</accession>
<dbReference type="AlphaFoldDB" id="A0AAN7XJX5"/>
<gene>
    <name evidence="2" type="ORF">PBY51_017548</name>
</gene>
<name>A0AAN7XJX5_ELEMC</name>
<evidence type="ECO:0000313" key="2">
    <source>
        <dbReference type="EMBL" id="KAK5862119.1"/>
    </source>
</evidence>
<sequence>MPLLIQCDAAATAVCGQPLQPGASDQPTASPITPTTPTKSGFSKPQVPSEFVLHFVSDRKTSAALLLLGADGGHRLNGASALAVWLEHSALDAA</sequence>
<evidence type="ECO:0000313" key="3">
    <source>
        <dbReference type="Proteomes" id="UP001346869"/>
    </source>
</evidence>
<comment type="caution">
    <text evidence="2">The sequence shown here is derived from an EMBL/GenBank/DDBJ whole genome shotgun (WGS) entry which is preliminary data.</text>
</comment>
<reference evidence="2 3" key="2">
    <citation type="journal article" date="2023" name="Mol. Biol. Evol.">
        <title>Genomics of Secondarily Temperate Adaptation in the Only Non-Antarctic Icefish.</title>
        <authorList>
            <person name="Rivera-Colon A.G."/>
            <person name="Rayamajhi N."/>
            <person name="Minhas B.F."/>
            <person name="Madrigal G."/>
            <person name="Bilyk K.T."/>
            <person name="Yoon V."/>
            <person name="Hune M."/>
            <person name="Gregory S."/>
            <person name="Cheng C.H.C."/>
            <person name="Catchen J.M."/>
        </authorList>
    </citation>
    <scope>NUCLEOTIDE SEQUENCE [LARGE SCALE GENOMIC DNA]</scope>
    <source>
        <strain evidence="2">JMC-PN-2008</strain>
    </source>
</reference>
<evidence type="ECO:0000256" key="1">
    <source>
        <dbReference type="SAM" id="MobiDB-lite"/>
    </source>
</evidence>
<reference evidence="2 3" key="1">
    <citation type="journal article" date="2023" name="Genes (Basel)">
        <title>Chromosome-Level Genome Assembly and Circadian Gene Repertoire of the Patagonia Blennie Eleginops maclovinus-The Closest Ancestral Proxy of Antarctic Cryonotothenioids.</title>
        <authorList>
            <person name="Cheng C.C."/>
            <person name="Rivera-Colon A.G."/>
            <person name="Minhas B.F."/>
            <person name="Wilson L."/>
            <person name="Rayamajhi N."/>
            <person name="Vargas-Chacoff L."/>
            <person name="Catchen J.M."/>
        </authorList>
    </citation>
    <scope>NUCLEOTIDE SEQUENCE [LARGE SCALE GENOMIC DNA]</scope>
    <source>
        <strain evidence="2">JMC-PN-2008</strain>
    </source>
</reference>
<organism evidence="2 3">
    <name type="scientific">Eleginops maclovinus</name>
    <name type="common">Patagonian blennie</name>
    <name type="synonym">Eleginus maclovinus</name>
    <dbReference type="NCBI Taxonomy" id="56733"/>
    <lineage>
        <taxon>Eukaryota</taxon>
        <taxon>Metazoa</taxon>
        <taxon>Chordata</taxon>
        <taxon>Craniata</taxon>
        <taxon>Vertebrata</taxon>
        <taxon>Euteleostomi</taxon>
        <taxon>Actinopterygii</taxon>
        <taxon>Neopterygii</taxon>
        <taxon>Teleostei</taxon>
        <taxon>Neoteleostei</taxon>
        <taxon>Acanthomorphata</taxon>
        <taxon>Eupercaria</taxon>
        <taxon>Perciformes</taxon>
        <taxon>Notothenioidei</taxon>
        <taxon>Eleginopidae</taxon>
        <taxon>Eleginops</taxon>
    </lineage>
</organism>